<feature type="transmembrane region" description="Helical" evidence="8">
    <location>
        <begin position="59"/>
        <end position="79"/>
    </location>
</feature>
<evidence type="ECO:0000256" key="5">
    <source>
        <dbReference type="ARBA" id="ARBA00022989"/>
    </source>
</evidence>
<name>A0ABT4JH76_9BACT</name>
<keyword evidence="4 7" id="KW-0812">Transmembrane</keyword>
<dbReference type="Proteomes" id="UP001321186">
    <property type="component" value="Unassembled WGS sequence"/>
</dbReference>
<dbReference type="InterPro" id="IPR000440">
    <property type="entry name" value="NADH_UbQ/plastoQ_OxRdtase_su3"/>
</dbReference>
<keyword evidence="7" id="KW-0520">NAD</keyword>
<comment type="caution">
    <text evidence="9">The sequence shown here is derived from an EMBL/GenBank/DDBJ whole genome shotgun (WGS) entry which is preliminary data.</text>
</comment>
<evidence type="ECO:0000256" key="8">
    <source>
        <dbReference type="SAM" id="Phobius"/>
    </source>
</evidence>
<evidence type="ECO:0000256" key="7">
    <source>
        <dbReference type="RuleBase" id="RU003639"/>
    </source>
</evidence>
<proteinExistence type="inferred from homology"/>
<evidence type="ECO:0000313" key="10">
    <source>
        <dbReference type="Proteomes" id="UP001321186"/>
    </source>
</evidence>
<dbReference type="PANTHER" id="PTHR11058:SF9">
    <property type="entry name" value="NADH-UBIQUINONE OXIDOREDUCTASE CHAIN 3"/>
    <property type="match status" value="1"/>
</dbReference>
<feature type="transmembrane region" description="Helical" evidence="8">
    <location>
        <begin position="6"/>
        <end position="28"/>
    </location>
</feature>
<protein>
    <recommendedName>
        <fullName evidence="7">NADH-quinone oxidoreductase subunit</fullName>
        <ecNumber evidence="7">7.1.1.-</ecNumber>
    </recommendedName>
</protein>
<comment type="function">
    <text evidence="7">NDH-1 shuttles electrons from NADH, via FMN and iron-sulfur (Fe-S) centers, to quinones in the respiratory chain.</text>
</comment>
<sequence length="154" mass="17611">MEAFAYVAAFLIAGILFLAIILTLAKWIRPNRPNVEKLSTYESGEAPMGNANIRFNPRFYLIALMFVLFEIELIFLFPWASVFHHPELEEASPIWSSYALVEMFIFIGILALGLALAWVKGYLNWEKPVAPQLPNDSPIPDQAYQKIRDKYVSE</sequence>
<evidence type="ECO:0000256" key="1">
    <source>
        <dbReference type="ARBA" id="ARBA00004370"/>
    </source>
</evidence>
<accession>A0ABT4JH76</accession>
<feature type="transmembrane region" description="Helical" evidence="8">
    <location>
        <begin position="99"/>
        <end position="119"/>
    </location>
</feature>
<keyword evidence="3" id="KW-0813">Transport</keyword>
<dbReference type="PANTHER" id="PTHR11058">
    <property type="entry name" value="NADH-UBIQUINONE OXIDOREDUCTASE CHAIN 3"/>
    <property type="match status" value="1"/>
</dbReference>
<comment type="similarity">
    <text evidence="2 7">Belongs to the complex I subunit 3 family.</text>
</comment>
<dbReference type="RefSeq" id="WP_269004475.1">
    <property type="nucleotide sequence ID" value="NZ_JAANOH010000002.1"/>
</dbReference>
<dbReference type="EC" id="7.1.1.-" evidence="7"/>
<reference evidence="9 10" key="1">
    <citation type="submission" date="2020-03" db="EMBL/GenBank/DDBJ databases">
        <authorList>
            <person name="Pitt A."/>
            <person name="Hahn M.W."/>
        </authorList>
    </citation>
    <scope>NUCLEOTIDE SEQUENCE [LARGE SCALE GENOMIC DNA]</scope>
    <source>
        <strain evidence="9 10">5A-MARBSE</strain>
    </source>
</reference>
<dbReference type="Pfam" id="PF00507">
    <property type="entry name" value="Oxidored_q4"/>
    <property type="match status" value="1"/>
</dbReference>
<comment type="subcellular location">
    <subcellularLocation>
        <location evidence="7">Cell membrane</location>
        <topology evidence="7">Multi-pass membrane protein</topology>
    </subcellularLocation>
    <subcellularLocation>
        <location evidence="1">Membrane</location>
    </subcellularLocation>
</comment>
<gene>
    <name evidence="9" type="ORF">G9H61_06840</name>
</gene>
<evidence type="ECO:0000256" key="2">
    <source>
        <dbReference type="ARBA" id="ARBA00008472"/>
    </source>
</evidence>
<keyword evidence="5 8" id="KW-1133">Transmembrane helix</keyword>
<keyword evidence="10" id="KW-1185">Reference proteome</keyword>
<evidence type="ECO:0000256" key="3">
    <source>
        <dbReference type="ARBA" id="ARBA00022448"/>
    </source>
</evidence>
<keyword evidence="7" id="KW-0874">Quinone</keyword>
<keyword evidence="6 8" id="KW-0472">Membrane</keyword>
<dbReference type="Gene3D" id="1.20.58.1610">
    <property type="entry name" value="NADH:ubiquinone/plastoquinone oxidoreductase, chain 3"/>
    <property type="match status" value="1"/>
</dbReference>
<evidence type="ECO:0000313" key="9">
    <source>
        <dbReference type="EMBL" id="MCZ2475154.1"/>
    </source>
</evidence>
<dbReference type="InterPro" id="IPR038430">
    <property type="entry name" value="NDAH_ubi_oxred_su3_sf"/>
</dbReference>
<organism evidence="9 10">
    <name type="scientific">Aquirufa ecclesiirivi</name>
    <dbReference type="NCBI Taxonomy" id="2715124"/>
    <lineage>
        <taxon>Bacteria</taxon>
        <taxon>Pseudomonadati</taxon>
        <taxon>Bacteroidota</taxon>
        <taxon>Cytophagia</taxon>
        <taxon>Cytophagales</taxon>
        <taxon>Flectobacillaceae</taxon>
        <taxon>Aquirufa</taxon>
    </lineage>
</organism>
<dbReference type="EMBL" id="JAANOH010000002">
    <property type="protein sequence ID" value="MCZ2475154.1"/>
    <property type="molecule type" value="Genomic_DNA"/>
</dbReference>
<evidence type="ECO:0000256" key="6">
    <source>
        <dbReference type="ARBA" id="ARBA00023136"/>
    </source>
</evidence>
<evidence type="ECO:0000256" key="4">
    <source>
        <dbReference type="ARBA" id="ARBA00022692"/>
    </source>
</evidence>
<comment type="catalytic activity">
    <reaction evidence="7">
        <text>a quinone + NADH + 5 H(+)(in) = a quinol + NAD(+) + 4 H(+)(out)</text>
        <dbReference type="Rhea" id="RHEA:57888"/>
        <dbReference type="ChEBI" id="CHEBI:15378"/>
        <dbReference type="ChEBI" id="CHEBI:24646"/>
        <dbReference type="ChEBI" id="CHEBI:57540"/>
        <dbReference type="ChEBI" id="CHEBI:57945"/>
        <dbReference type="ChEBI" id="CHEBI:132124"/>
    </reaction>
</comment>